<feature type="region of interest" description="Disordered" evidence="4">
    <location>
        <begin position="627"/>
        <end position="658"/>
    </location>
</feature>
<keyword evidence="3" id="KW-0539">Nucleus</keyword>
<feature type="domain" description="Zn(2)-C6 fungal-type" evidence="5">
    <location>
        <begin position="21"/>
        <end position="48"/>
    </location>
</feature>
<dbReference type="SUPFAM" id="SSF57701">
    <property type="entry name" value="Zn2/Cys6 DNA-binding domain"/>
    <property type="match status" value="1"/>
</dbReference>
<keyword evidence="2" id="KW-0479">Metal-binding</keyword>
<dbReference type="SMART" id="SM00066">
    <property type="entry name" value="GAL4"/>
    <property type="match status" value="1"/>
</dbReference>
<reference evidence="6" key="1">
    <citation type="journal article" date="2021" name="Nat. Commun.">
        <title>Genetic determinants of endophytism in the Arabidopsis root mycobiome.</title>
        <authorList>
            <person name="Mesny F."/>
            <person name="Miyauchi S."/>
            <person name="Thiergart T."/>
            <person name="Pickel B."/>
            <person name="Atanasova L."/>
            <person name="Karlsson M."/>
            <person name="Huettel B."/>
            <person name="Barry K.W."/>
            <person name="Haridas S."/>
            <person name="Chen C."/>
            <person name="Bauer D."/>
            <person name="Andreopoulos W."/>
            <person name="Pangilinan J."/>
            <person name="LaButti K."/>
            <person name="Riley R."/>
            <person name="Lipzen A."/>
            <person name="Clum A."/>
            <person name="Drula E."/>
            <person name="Henrissat B."/>
            <person name="Kohler A."/>
            <person name="Grigoriev I.V."/>
            <person name="Martin F.M."/>
            <person name="Hacquard S."/>
        </authorList>
    </citation>
    <scope>NUCLEOTIDE SEQUENCE</scope>
    <source>
        <strain evidence="6">MPI-SDFR-AT-0073</strain>
    </source>
</reference>
<dbReference type="RefSeq" id="XP_045964677.1">
    <property type="nucleotide sequence ID" value="XM_046106424.1"/>
</dbReference>
<dbReference type="CDD" id="cd12148">
    <property type="entry name" value="fungal_TF_MHR"/>
    <property type="match status" value="1"/>
</dbReference>
<dbReference type="Proteomes" id="UP000758603">
    <property type="component" value="Unassembled WGS sequence"/>
</dbReference>
<comment type="subcellular location">
    <subcellularLocation>
        <location evidence="1">Nucleus</location>
    </subcellularLocation>
</comment>
<dbReference type="AlphaFoldDB" id="A0A9P8UYW7"/>
<dbReference type="Pfam" id="PF04082">
    <property type="entry name" value="Fungal_trans"/>
    <property type="match status" value="1"/>
</dbReference>
<evidence type="ECO:0000256" key="4">
    <source>
        <dbReference type="SAM" id="MobiDB-lite"/>
    </source>
</evidence>
<name>A0A9P8UYW7_9PEZI</name>
<comment type="caution">
    <text evidence="6">The sequence shown here is derived from an EMBL/GenBank/DDBJ whole genome shotgun (WGS) entry which is preliminary data.</text>
</comment>
<dbReference type="OrthoDB" id="2269373at2759"/>
<evidence type="ECO:0000256" key="2">
    <source>
        <dbReference type="ARBA" id="ARBA00022723"/>
    </source>
</evidence>
<dbReference type="PROSITE" id="PS50048">
    <property type="entry name" value="ZN2_CY6_FUNGAL_2"/>
    <property type="match status" value="1"/>
</dbReference>
<evidence type="ECO:0000256" key="1">
    <source>
        <dbReference type="ARBA" id="ARBA00004123"/>
    </source>
</evidence>
<evidence type="ECO:0000259" key="5">
    <source>
        <dbReference type="PROSITE" id="PS50048"/>
    </source>
</evidence>
<dbReference type="GO" id="GO:0000981">
    <property type="term" value="F:DNA-binding transcription factor activity, RNA polymerase II-specific"/>
    <property type="evidence" value="ECO:0007669"/>
    <property type="project" value="InterPro"/>
</dbReference>
<evidence type="ECO:0000313" key="6">
    <source>
        <dbReference type="EMBL" id="KAH6660546.1"/>
    </source>
</evidence>
<dbReference type="EMBL" id="JAGPXC010000001">
    <property type="protein sequence ID" value="KAH6660546.1"/>
    <property type="molecule type" value="Genomic_DNA"/>
</dbReference>
<accession>A0A9P8UYW7</accession>
<dbReference type="GO" id="GO:0003677">
    <property type="term" value="F:DNA binding"/>
    <property type="evidence" value="ECO:0007669"/>
    <property type="project" value="InterPro"/>
</dbReference>
<proteinExistence type="predicted"/>
<gene>
    <name evidence="6" type="ORF">BKA67DRAFT_653720</name>
</gene>
<dbReference type="GeneID" id="70135315"/>
<dbReference type="GO" id="GO:0005634">
    <property type="term" value="C:nucleus"/>
    <property type="evidence" value="ECO:0007669"/>
    <property type="project" value="UniProtKB-SubCell"/>
</dbReference>
<evidence type="ECO:0000313" key="7">
    <source>
        <dbReference type="Proteomes" id="UP000758603"/>
    </source>
</evidence>
<protein>
    <submittedName>
        <fullName evidence="6">C6 zinc finger domain protein</fullName>
    </submittedName>
</protein>
<dbReference type="InterPro" id="IPR050613">
    <property type="entry name" value="Sec_Metabolite_Reg"/>
</dbReference>
<sequence>MSSALPLPEQQDNVRPRRVLACVLCQQRKVKCDKKFPCENCVKGNAQCIPATATGPGQRRRRFPERELLDRLRYYEELLRQNNIQFEPLHGSTAGSSRPDEGLSSGQIIEDDGQPANPASEIDRSSSQKTTIKSEPVNFWRALSKKNLGLEVDDDSGESDNDILGENRGLSNAKGYLHRAGIRKAWNRTFSNKDSEHLLLGSSPSNVDLATLHPEQAKVFKLWQIYLDNVDPILKVTHSPTLQARIIDALGDITAIDSALEALMFSIYCVSILTLDENECRSLFGLPRNDLLSSYQFACRQALQNCHFLRTSDRDCLTALFLYLISVRSETDPRSMSSMFGIVIRTAKRMSIHDESSYTKCAPLEAEMRRRLWWSIVNFDNRICEMFDHQNSTLSPTWNCKILLNVNDFEFRAEMKTTPTIHGNPTEAIFAVVRSELGDCVRHSLYHLDFINPLLRAMVKGVKDLDALEKRIEATYLAHCNPENPLHFMTIWWARSYIAKCHLMEYYSRSTEKAPIAQGTRITVCALRMLQYDTKLMTSPLSRGYRWFIEFHFPFPAYMHVIQRLKARPDADYADEAWRAMSENYEARIMNEKRDKGSLIVIFSAIVLQAWEAREVLFRQQGKQSETPRIVTDLRSRQKPAEPFQEQGEQSQTHESLGGLNIDDFPPQMDTDAGMPYGNGTFGMMSSASWGYPNISGHGTTHTGVPHFDWTSMDWTYPQGT</sequence>
<organism evidence="6 7">
    <name type="scientific">Truncatella angustata</name>
    <dbReference type="NCBI Taxonomy" id="152316"/>
    <lineage>
        <taxon>Eukaryota</taxon>
        <taxon>Fungi</taxon>
        <taxon>Dikarya</taxon>
        <taxon>Ascomycota</taxon>
        <taxon>Pezizomycotina</taxon>
        <taxon>Sordariomycetes</taxon>
        <taxon>Xylariomycetidae</taxon>
        <taxon>Amphisphaeriales</taxon>
        <taxon>Sporocadaceae</taxon>
        <taxon>Truncatella</taxon>
    </lineage>
</organism>
<dbReference type="CDD" id="cd00067">
    <property type="entry name" value="GAL4"/>
    <property type="match status" value="1"/>
</dbReference>
<dbReference type="Gene3D" id="4.10.240.10">
    <property type="entry name" value="Zn(2)-C6 fungal-type DNA-binding domain"/>
    <property type="match status" value="1"/>
</dbReference>
<dbReference type="PANTHER" id="PTHR31001:SF45">
    <property type="entry name" value="ZN(II)2CYS6 TRANSCRIPTION FACTOR (EUROFUNG)"/>
    <property type="match status" value="1"/>
</dbReference>
<dbReference type="InterPro" id="IPR036864">
    <property type="entry name" value="Zn2-C6_fun-type_DNA-bd_sf"/>
</dbReference>
<feature type="region of interest" description="Disordered" evidence="4">
    <location>
        <begin position="87"/>
        <end position="131"/>
    </location>
</feature>
<dbReference type="PANTHER" id="PTHR31001">
    <property type="entry name" value="UNCHARACTERIZED TRANSCRIPTIONAL REGULATORY PROTEIN"/>
    <property type="match status" value="1"/>
</dbReference>
<dbReference type="InterPro" id="IPR007219">
    <property type="entry name" value="XnlR_reg_dom"/>
</dbReference>
<dbReference type="Pfam" id="PF00172">
    <property type="entry name" value="Zn_clus"/>
    <property type="match status" value="1"/>
</dbReference>
<evidence type="ECO:0000256" key="3">
    <source>
        <dbReference type="ARBA" id="ARBA00023242"/>
    </source>
</evidence>
<keyword evidence="7" id="KW-1185">Reference proteome</keyword>
<dbReference type="GO" id="GO:0008270">
    <property type="term" value="F:zinc ion binding"/>
    <property type="evidence" value="ECO:0007669"/>
    <property type="project" value="InterPro"/>
</dbReference>
<dbReference type="InterPro" id="IPR001138">
    <property type="entry name" value="Zn2Cys6_DnaBD"/>
</dbReference>
<dbReference type="GO" id="GO:0006351">
    <property type="term" value="P:DNA-templated transcription"/>
    <property type="evidence" value="ECO:0007669"/>
    <property type="project" value="InterPro"/>
</dbReference>